<dbReference type="Pfam" id="PF16211">
    <property type="entry name" value="Histone_H2A_C"/>
    <property type="match status" value="1"/>
</dbReference>
<evidence type="ECO:0000259" key="13">
    <source>
        <dbReference type="Pfam" id="PF16211"/>
    </source>
</evidence>
<evidence type="ECO:0000256" key="5">
    <source>
        <dbReference type="ARBA" id="ARBA00022499"/>
    </source>
</evidence>
<dbReference type="GO" id="GO:0003677">
    <property type="term" value="F:DNA binding"/>
    <property type="evidence" value="ECO:0007669"/>
    <property type="project" value="UniProtKB-KW"/>
</dbReference>
<dbReference type="InterPro" id="IPR007125">
    <property type="entry name" value="H2A/H2B/H3"/>
</dbReference>
<dbReference type="InterPro" id="IPR009072">
    <property type="entry name" value="Histone-fold"/>
</dbReference>
<feature type="domain" description="Histone H2A C-terminal" evidence="13">
    <location>
        <begin position="281"/>
        <end position="315"/>
    </location>
</feature>
<evidence type="ECO:0000256" key="6">
    <source>
        <dbReference type="ARBA" id="ARBA00022843"/>
    </source>
</evidence>
<evidence type="ECO:0008006" key="16">
    <source>
        <dbReference type="Google" id="ProtNLM"/>
    </source>
</evidence>
<dbReference type="Gene3D" id="1.10.20.10">
    <property type="entry name" value="Histone, subunit A"/>
    <property type="match status" value="1"/>
</dbReference>
<feature type="domain" description="Core Histone H2A/H2B/H3" evidence="11">
    <location>
        <begin position="199"/>
        <end position="278"/>
    </location>
</feature>
<dbReference type="SUPFAM" id="SSF47113">
    <property type="entry name" value="Histone-fold"/>
    <property type="match status" value="1"/>
</dbReference>
<gene>
    <name evidence="14" type="ORF">JOQ06_014025</name>
</gene>
<dbReference type="PROSITE" id="PS00046">
    <property type="entry name" value="HISTONE_H2A"/>
    <property type="match status" value="1"/>
</dbReference>
<feature type="domain" description="L1 transposable element RRM" evidence="12">
    <location>
        <begin position="74"/>
        <end position="166"/>
    </location>
</feature>
<keyword evidence="5" id="KW-1017">Isopeptide bond</keyword>
<proteinExistence type="inferred from homology"/>
<protein>
    <recommendedName>
        <fullName evidence="16">Histone H2A</fullName>
    </recommendedName>
</protein>
<dbReference type="EMBL" id="JAPTMU010000025">
    <property type="protein sequence ID" value="KAJ4923746.1"/>
    <property type="molecule type" value="Genomic_DNA"/>
</dbReference>
<accession>A0AAD6AFH9</accession>
<evidence type="ECO:0000256" key="8">
    <source>
        <dbReference type="ARBA" id="ARBA00023125"/>
    </source>
</evidence>
<dbReference type="FunFam" id="1.10.20.10:FF:000004">
    <property type="entry name" value="Histone H2A"/>
    <property type="match status" value="1"/>
</dbReference>
<keyword evidence="4" id="KW-0158">Chromosome</keyword>
<evidence type="ECO:0000256" key="7">
    <source>
        <dbReference type="ARBA" id="ARBA00022990"/>
    </source>
</evidence>
<dbReference type="Pfam" id="PF00125">
    <property type="entry name" value="Histone"/>
    <property type="match status" value="1"/>
</dbReference>
<dbReference type="SMART" id="SM00414">
    <property type="entry name" value="H2A"/>
    <property type="match status" value="1"/>
</dbReference>
<dbReference type="PANTHER" id="PTHR23430">
    <property type="entry name" value="HISTONE H2A"/>
    <property type="match status" value="1"/>
</dbReference>
<evidence type="ECO:0000256" key="1">
    <source>
        <dbReference type="ARBA" id="ARBA00004123"/>
    </source>
</evidence>
<keyword evidence="10" id="KW-0544">Nucleosome core</keyword>
<dbReference type="GO" id="GO:0005634">
    <property type="term" value="C:nucleus"/>
    <property type="evidence" value="ECO:0007669"/>
    <property type="project" value="UniProtKB-SubCell"/>
</dbReference>
<dbReference type="GO" id="GO:0046982">
    <property type="term" value="F:protein heterodimerization activity"/>
    <property type="evidence" value="ECO:0007669"/>
    <property type="project" value="InterPro"/>
</dbReference>
<sequence length="316" mass="35489">MLTHIDSKMDPIQSSLSRIHNSLSSLGDQVNLLEQRVGANEDNVHECVARVKQLEKDNSFLMYKVDDLENRSRRSNLRFVGIQESAEGSDIIGFMSRLIPQLLGPDAFPTLPIIERAHRSPTARQNSRASPRAIMIELLNVQDKVKILRLAREKKSLDYNGKHISIYPDFSPELTRRRRSFDPVKRKLRELNMKKTGGKARAKAKTRSSRAGLQFPVGRVHRHLRKGNYAHRVGAGAPVYLAAVLEYLTAEILELAGNAARDNKKTRIIPRHLQLAVRNDEELNKLLGGVTIAQGGVLPNIQAVLLPKKTEKAAKK</sequence>
<comment type="similarity">
    <text evidence="3">Belongs to the histone H2A family.</text>
</comment>
<dbReference type="Gene3D" id="3.30.70.1820">
    <property type="entry name" value="L1 transposable element, RRM domain"/>
    <property type="match status" value="1"/>
</dbReference>
<comment type="caution">
    <text evidence="14">The sequence shown here is derived from an EMBL/GenBank/DDBJ whole genome shotgun (WGS) entry which is preliminary data.</text>
</comment>
<dbReference type="PRINTS" id="PR00620">
    <property type="entry name" value="HISTONEH2A"/>
</dbReference>
<keyword evidence="8" id="KW-0238">DNA-binding</keyword>
<evidence type="ECO:0000256" key="3">
    <source>
        <dbReference type="ARBA" id="ARBA00010691"/>
    </source>
</evidence>
<dbReference type="InterPro" id="IPR032454">
    <property type="entry name" value="Histone_H2A_C"/>
</dbReference>
<keyword evidence="15" id="KW-1185">Reference proteome</keyword>
<keyword evidence="7" id="KW-0007">Acetylation</keyword>
<reference evidence="14" key="1">
    <citation type="submission" date="2022-11" db="EMBL/GenBank/DDBJ databases">
        <title>Chromosome-level genome of Pogonophryne albipinna.</title>
        <authorList>
            <person name="Jo E."/>
        </authorList>
    </citation>
    <scope>NUCLEOTIDE SEQUENCE</scope>
    <source>
        <strain evidence="14">SGF0006</strain>
        <tissue evidence="14">Muscle</tissue>
    </source>
</reference>
<dbReference type="InterPro" id="IPR032458">
    <property type="entry name" value="Histone_H2A_CS"/>
</dbReference>
<evidence type="ECO:0000313" key="15">
    <source>
        <dbReference type="Proteomes" id="UP001219934"/>
    </source>
</evidence>
<evidence type="ECO:0000313" key="14">
    <source>
        <dbReference type="EMBL" id="KAJ4923746.1"/>
    </source>
</evidence>
<evidence type="ECO:0000256" key="10">
    <source>
        <dbReference type="ARBA" id="ARBA00023269"/>
    </source>
</evidence>
<evidence type="ECO:0000259" key="12">
    <source>
        <dbReference type="Pfam" id="PF02994"/>
    </source>
</evidence>
<dbReference type="GO" id="GO:0006950">
    <property type="term" value="P:response to stress"/>
    <property type="evidence" value="ECO:0007669"/>
    <property type="project" value="UniProtKB-ARBA"/>
</dbReference>
<dbReference type="GO" id="GO:0000786">
    <property type="term" value="C:nucleosome"/>
    <property type="evidence" value="ECO:0007669"/>
    <property type="project" value="UniProtKB-KW"/>
</dbReference>
<organism evidence="14 15">
    <name type="scientific">Pogonophryne albipinna</name>
    <dbReference type="NCBI Taxonomy" id="1090488"/>
    <lineage>
        <taxon>Eukaryota</taxon>
        <taxon>Metazoa</taxon>
        <taxon>Chordata</taxon>
        <taxon>Craniata</taxon>
        <taxon>Vertebrata</taxon>
        <taxon>Euteleostomi</taxon>
        <taxon>Actinopterygii</taxon>
        <taxon>Neopterygii</taxon>
        <taxon>Teleostei</taxon>
        <taxon>Neoteleostei</taxon>
        <taxon>Acanthomorphata</taxon>
        <taxon>Eupercaria</taxon>
        <taxon>Perciformes</taxon>
        <taxon>Notothenioidei</taxon>
        <taxon>Pogonophryne</taxon>
    </lineage>
</organism>
<keyword evidence="9" id="KW-0539">Nucleus</keyword>
<dbReference type="InterPro" id="IPR002119">
    <property type="entry name" value="Histone_H2A"/>
</dbReference>
<comment type="subcellular location">
    <subcellularLocation>
        <location evidence="2">Chromosome</location>
    </subcellularLocation>
    <subcellularLocation>
        <location evidence="1">Nucleus</location>
    </subcellularLocation>
</comment>
<dbReference type="InterPro" id="IPR043636">
    <property type="entry name" value="L1_RRM_dom"/>
</dbReference>
<name>A0AAD6AFH9_9TELE</name>
<evidence type="ECO:0000259" key="11">
    <source>
        <dbReference type="Pfam" id="PF00125"/>
    </source>
</evidence>
<dbReference type="CDD" id="cd00074">
    <property type="entry name" value="HFD_H2A"/>
    <property type="match status" value="1"/>
</dbReference>
<dbReference type="Proteomes" id="UP001219934">
    <property type="component" value="Unassembled WGS sequence"/>
</dbReference>
<dbReference type="GO" id="GO:0030527">
    <property type="term" value="F:structural constituent of chromatin"/>
    <property type="evidence" value="ECO:0007669"/>
    <property type="project" value="InterPro"/>
</dbReference>
<dbReference type="Pfam" id="PF02994">
    <property type="entry name" value="Transposase_22"/>
    <property type="match status" value="1"/>
</dbReference>
<evidence type="ECO:0000256" key="4">
    <source>
        <dbReference type="ARBA" id="ARBA00022454"/>
    </source>
</evidence>
<keyword evidence="6" id="KW-0832">Ubl conjugation</keyword>
<dbReference type="AlphaFoldDB" id="A0AAD6AFH9"/>
<evidence type="ECO:0000256" key="2">
    <source>
        <dbReference type="ARBA" id="ARBA00004286"/>
    </source>
</evidence>
<evidence type="ECO:0000256" key="9">
    <source>
        <dbReference type="ARBA" id="ARBA00023242"/>
    </source>
</evidence>